<dbReference type="Proteomes" id="UP000002358">
    <property type="component" value="Chromosome 1"/>
</dbReference>
<dbReference type="InParanoid" id="A0A7M7PVG2"/>
<organism evidence="1 2">
    <name type="scientific">Nasonia vitripennis</name>
    <name type="common">Parasitic wasp</name>
    <dbReference type="NCBI Taxonomy" id="7425"/>
    <lineage>
        <taxon>Eukaryota</taxon>
        <taxon>Metazoa</taxon>
        <taxon>Ecdysozoa</taxon>
        <taxon>Arthropoda</taxon>
        <taxon>Hexapoda</taxon>
        <taxon>Insecta</taxon>
        <taxon>Pterygota</taxon>
        <taxon>Neoptera</taxon>
        <taxon>Endopterygota</taxon>
        <taxon>Hymenoptera</taxon>
        <taxon>Apocrita</taxon>
        <taxon>Proctotrupomorpha</taxon>
        <taxon>Chalcidoidea</taxon>
        <taxon>Pteromalidae</taxon>
        <taxon>Pteromalinae</taxon>
        <taxon>Nasonia</taxon>
    </lineage>
</organism>
<reference evidence="1" key="1">
    <citation type="submission" date="2021-01" db="UniProtKB">
        <authorList>
            <consortium name="EnsemblMetazoa"/>
        </authorList>
    </citation>
    <scope>IDENTIFICATION</scope>
</reference>
<dbReference type="RefSeq" id="XP_031777095.1">
    <property type="nucleotide sequence ID" value="XM_031921235.2"/>
</dbReference>
<accession>A0A7M7PVG2</accession>
<dbReference type="KEGG" id="nvi:107981939"/>
<dbReference type="AlphaFoldDB" id="A0A7M7PVG2"/>
<proteinExistence type="predicted"/>
<sequence length="233" mass="27377">MKEACTPLSYHLCFAEKTKMNLFLYIVVFVLAFSIKKQVNAEKLKTSHNNQMIQNVEPQIKLISYKSNRLNEKYLTLHSYAIEKHNATYNRLKKRMTVNRDFPPISSEVEVYATDKNYENYKHLLTLDFPVCSENRYRELLPKALVLPKTILKDNCFKKGEFNSDDYGVFRFEVLIPNIHEISDYYKVDINITTVDRREVIAEDTVFAEWGYLHLNKKTAANSLARSFLQQNL</sequence>
<evidence type="ECO:0000313" key="2">
    <source>
        <dbReference type="Proteomes" id="UP000002358"/>
    </source>
</evidence>
<protein>
    <submittedName>
        <fullName evidence="1">Uncharacterized protein</fullName>
    </submittedName>
</protein>
<dbReference type="EnsemblMetazoa" id="XM_031921235">
    <property type="protein sequence ID" value="XP_031777095"/>
    <property type="gene ID" value="LOC107981939"/>
</dbReference>
<name>A0A7M7PVG2_NASVI</name>
<keyword evidence="2" id="KW-1185">Reference proteome</keyword>
<dbReference type="GeneID" id="107981939"/>
<evidence type="ECO:0000313" key="1">
    <source>
        <dbReference type="EnsemblMetazoa" id="XP_031777095"/>
    </source>
</evidence>